<gene>
    <name evidence="1" type="primary">tssD</name>
    <name evidence="1" type="ORF">ACFO5S_11950</name>
</gene>
<proteinExistence type="predicted"/>
<reference evidence="2" key="1">
    <citation type="journal article" date="2019" name="Int. J. Syst. Evol. Microbiol.">
        <title>The Global Catalogue of Microorganisms (GCM) 10K type strain sequencing project: providing services to taxonomists for standard genome sequencing and annotation.</title>
        <authorList>
            <consortium name="The Broad Institute Genomics Platform"/>
            <consortium name="The Broad Institute Genome Sequencing Center for Infectious Disease"/>
            <person name="Wu L."/>
            <person name="Ma J."/>
        </authorList>
    </citation>
    <scope>NUCLEOTIDE SEQUENCE [LARGE SCALE GENOMIC DNA]</scope>
    <source>
        <strain evidence="2">WYCCWR 13023</strain>
    </source>
</reference>
<evidence type="ECO:0000313" key="2">
    <source>
        <dbReference type="Proteomes" id="UP001595935"/>
    </source>
</evidence>
<accession>A0ABV9PGP9</accession>
<comment type="caution">
    <text evidence="1">The sequence shown here is derived from an EMBL/GenBank/DDBJ whole genome shotgun (WGS) entry which is preliminary data.</text>
</comment>
<keyword evidence="2" id="KW-1185">Reference proteome</keyword>
<dbReference type="InterPro" id="IPR041408">
    <property type="entry name" value="Hcp_Tssd"/>
</dbReference>
<organism evidence="1 2">
    <name type="scientific">Flavobacterium branchiicola</name>
    <dbReference type="NCBI Taxonomy" id="1114875"/>
    <lineage>
        <taxon>Bacteria</taxon>
        <taxon>Pseudomonadati</taxon>
        <taxon>Bacteroidota</taxon>
        <taxon>Flavobacteriia</taxon>
        <taxon>Flavobacteriales</taxon>
        <taxon>Flavobacteriaceae</taxon>
        <taxon>Flavobacterium</taxon>
    </lineage>
</organism>
<name>A0ABV9PGP9_9FLAO</name>
<protein>
    <submittedName>
        <fullName evidence="1">Type VI secretion system tube protein TssD</fullName>
    </submittedName>
</protein>
<dbReference type="EMBL" id="JBHSGV010000004">
    <property type="protein sequence ID" value="MFC4748165.1"/>
    <property type="molecule type" value="Genomic_DNA"/>
</dbReference>
<sequence length="431" mass="49110">MTSAKLFILGEERELLWIDTNYYKSTSGNGSPTSEIEGGLITLAFVSREDDGVFLHNMTKKVKNETERMEKGEIHFFSKGEDDIPIKKYKFNDAFIVQFSETFYANGTENMQTVLTISPAIQNYGTTKDFIKHWNVSYISNAPPYYPSQKEEDRIIYINGHFYNKDGTFEGKINEPENDGSVEDVYVCDGKSTQKDKNGNDFVTYNNTKLLKENNENIRHEKFANNSYLIHHEASFTGNKETALWIAHTVNNALNNKRYNRDEKTFNALFKTGYSSVDKADKTKAIPTSSNGKNHCFARAAMISVLRGDDDPTNSSYFWDGLDFFTKKDELTHPKFKQYRSVNIVKEHLDLAIDFWSIDSNRAKINKNATINPIFSKEEYALKNVSDGSILNENGVFSGARTNSQNNNAVHESLNSTGFKSGTLFWTTFKI</sequence>
<evidence type="ECO:0000313" key="1">
    <source>
        <dbReference type="EMBL" id="MFC4748165.1"/>
    </source>
</evidence>
<dbReference type="Pfam" id="PF17642">
    <property type="entry name" value="TssD"/>
    <property type="match status" value="1"/>
</dbReference>
<dbReference type="RefSeq" id="WP_213258154.1">
    <property type="nucleotide sequence ID" value="NZ_JAGYWA010000004.1"/>
</dbReference>
<dbReference type="Proteomes" id="UP001595935">
    <property type="component" value="Unassembled WGS sequence"/>
</dbReference>